<comment type="subcellular location">
    <subcellularLocation>
        <location evidence="1">Nucleus</location>
    </subcellularLocation>
</comment>
<feature type="compositionally biased region" description="Basic and acidic residues" evidence="5">
    <location>
        <begin position="69"/>
        <end position="78"/>
    </location>
</feature>
<dbReference type="Proteomes" id="UP001148018">
    <property type="component" value="Unassembled WGS sequence"/>
</dbReference>
<dbReference type="InterPro" id="IPR022783">
    <property type="entry name" value="GCFC_dom"/>
</dbReference>
<reference evidence="7" key="1">
    <citation type="submission" date="2022-07" db="EMBL/GenBank/DDBJ databases">
        <title>Chromosome-level genome of Muraenolepis orangiensis.</title>
        <authorList>
            <person name="Kim J."/>
        </authorList>
    </citation>
    <scope>NUCLEOTIDE SEQUENCE</scope>
    <source>
        <strain evidence="7">KU_S4_2022</strain>
        <tissue evidence="7">Muscle</tissue>
    </source>
</reference>
<comment type="similarity">
    <text evidence="2">Belongs to the GCF family.</text>
</comment>
<dbReference type="GO" id="GO:0000398">
    <property type="term" value="P:mRNA splicing, via spliceosome"/>
    <property type="evidence" value="ECO:0007669"/>
    <property type="project" value="InterPro"/>
</dbReference>
<proteinExistence type="inferred from homology"/>
<feature type="compositionally biased region" description="Acidic residues" evidence="5">
    <location>
        <begin position="183"/>
        <end position="192"/>
    </location>
</feature>
<feature type="compositionally biased region" description="Basic residues" evidence="5">
    <location>
        <begin position="1"/>
        <end position="12"/>
    </location>
</feature>
<accession>A0A9Q0ICJ6</accession>
<feature type="region of interest" description="Disordered" evidence="5">
    <location>
        <begin position="140"/>
        <end position="259"/>
    </location>
</feature>
<evidence type="ECO:0000256" key="2">
    <source>
        <dbReference type="ARBA" id="ARBA00010801"/>
    </source>
</evidence>
<evidence type="ECO:0000259" key="6">
    <source>
        <dbReference type="Pfam" id="PF07842"/>
    </source>
</evidence>
<gene>
    <name evidence="7" type="ORF">NHX12_005819</name>
</gene>
<feature type="region of interest" description="Disordered" evidence="5">
    <location>
        <begin position="370"/>
        <end position="393"/>
    </location>
</feature>
<dbReference type="InterPro" id="IPR012890">
    <property type="entry name" value="GCFC2-like"/>
</dbReference>
<evidence type="ECO:0000313" key="7">
    <source>
        <dbReference type="EMBL" id="KAJ3593485.1"/>
    </source>
</evidence>
<feature type="compositionally biased region" description="Basic and acidic residues" evidence="5">
    <location>
        <begin position="151"/>
        <end position="182"/>
    </location>
</feature>
<feature type="compositionally biased region" description="Acidic residues" evidence="5">
    <location>
        <begin position="59"/>
        <end position="68"/>
    </location>
</feature>
<feature type="compositionally biased region" description="Basic and acidic residues" evidence="5">
    <location>
        <begin position="98"/>
        <end position="115"/>
    </location>
</feature>
<keyword evidence="8" id="KW-1185">Reference proteome</keyword>
<feature type="coiled-coil region" evidence="4">
    <location>
        <begin position="272"/>
        <end position="313"/>
    </location>
</feature>
<dbReference type="GO" id="GO:0005634">
    <property type="term" value="C:nucleus"/>
    <property type="evidence" value="ECO:0007669"/>
    <property type="project" value="UniProtKB-SubCell"/>
</dbReference>
<dbReference type="EMBL" id="JANIIK010000112">
    <property type="protein sequence ID" value="KAJ3593485.1"/>
    <property type="molecule type" value="Genomic_DNA"/>
</dbReference>
<evidence type="ECO:0000313" key="8">
    <source>
        <dbReference type="Proteomes" id="UP001148018"/>
    </source>
</evidence>
<evidence type="ECO:0000256" key="5">
    <source>
        <dbReference type="SAM" id="MobiDB-lite"/>
    </source>
</evidence>
<sequence>MFTKKPRRNFRQRKGESSDEEGGHTSENKDENNKLQAATKSAQGRGISCSSRRETTPPESEDNSEGEDDLKTVAKDTAGESTNTPEQRQKGTAVLSFSDDKDAEGAEFKLRKSSDKAIVFQARRKEGSSAKTVHKTLIIPDAKAIKRARKQRQEARSQKDFISLGRDDRSSPGSTPDRRSRDGEDDDDDLDDCEQRIEFAPRTKSVRERIAEKLDSSDDSKSDSEKEEQELWEETQIGKGVKRRPGEQSPSGSECLPPVTVSMMKRRLTGKLESLKEVHRARQAELRRMEGDVENARSSLENLEGSASEKQLRFYRAMTLYAHNLVECLQEKVVEINLLELELHTLLSDQTESLLAHRRKSIREQAAHLQQLTHGTKEQEGASPGGAHGEMASEKGGVEVCDGIPEDLQPSSEEEEQLQKTRANILLRAEAVFSDVQEDFSDVKKILSRFVDWRGAFSDSYHNAYINLCLPKLLGPVIRHQMLSWDPLKDVCADFEALPWYRALETFCHGQGYEELEDADAKTLPSAIEKTVLPKITAYIELAWDPLSLGQTAHLSDLCIKLNEDYSVFSGERSKPAKVLVEVVVSRLRSCVDEDVFIPLYPKKFLEDRMSPQCLFRDQQLWTTVKLLGNMGKWDTLLSESIADSLPRSWFTDESVCLPQLQSFTNHLVQTAHSICREQLPEEPNTRKTATKLPDIDQKHDLQHGHIINQR</sequence>
<feature type="compositionally biased region" description="Basic and acidic residues" evidence="5">
    <location>
        <begin position="193"/>
        <end position="224"/>
    </location>
</feature>
<feature type="region of interest" description="Disordered" evidence="5">
    <location>
        <begin position="1"/>
        <end position="115"/>
    </location>
</feature>
<dbReference type="OrthoDB" id="429427at2759"/>
<keyword evidence="4" id="KW-0175">Coiled coil</keyword>
<dbReference type="PANTHER" id="PTHR12214">
    <property type="entry name" value="GC-RICH SEQUENCE DNA-BINDING FACTOR"/>
    <property type="match status" value="1"/>
</dbReference>
<keyword evidence="3" id="KW-0539">Nucleus</keyword>
<comment type="caution">
    <text evidence="7">The sequence shown here is derived from an EMBL/GenBank/DDBJ whole genome shotgun (WGS) entry which is preliminary data.</text>
</comment>
<feature type="compositionally biased region" description="Basic and acidic residues" evidence="5">
    <location>
        <begin position="13"/>
        <end position="33"/>
    </location>
</feature>
<name>A0A9Q0ICJ6_9TELE</name>
<evidence type="ECO:0000256" key="3">
    <source>
        <dbReference type="ARBA" id="ARBA00023242"/>
    </source>
</evidence>
<evidence type="ECO:0000256" key="1">
    <source>
        <dbReference type="ARBA" id="ARBA00004123"/>
    </source>
</evidence>
<protein>
    <recommendedName>
        <fullName evidence="6">GCF C-terminal domain-containing protein</fullName>
    </recommendedName>
</protein>
<feature type="domain" description="GCF C-terminal" evidence="6">
    <location>
        <begin position="444"/>
        <end position="641"/>
    </location>
</feature>
<evidence type="ECO:0000256" key="4">
    <source>
        <dbReference type="SAM" id="Coils"/>
    </source>
</evidence>
<dbReference type="Pfam" id="PF07842">
    <property type="entry name" value="GCFC"/>
    <property type="match status" value="1"/>
</dbReference>
<dbReference type="PANTHER" id="PTHR12214:SF4">
    <property type="entry name" value="INTRON LARGE COMPLEX COMPONENT GCFC2"/>
    <property type="match status" value="1"/>
</dbReference>
<dbReference type="GO" id="GO:0003677">
    <property type="term" value="F:DNA binding"/>
    <property type="evidence" value="ECO:0007669"/>
    <property type="project" value="InterPro"/>
</dbReference>
<dbReference type="AlphaFoldDB" id="A0A9Q0ICJ6"/>
<organism evidence="7 8">
    <name type="scientific">Muraenolepis orangiensis</name>
    <name type="common">Patagonian moray cod</name>
    <dbReference type="NCBI Taxonomy" id="630683"/>
    <lineage>
        <taxon>Eukaryota</taxon>
        <taxon>Metazoa</taxon>
        <taxon>Chordata</taxon>
        <taxon>Craniata</taxon>
        <taxon>Vertebrata</taxon>
        <taxon>Euteleostomi</taxon>
        <taxon>Actinopterygii</taxon>
        <taxon>Neopterygii</taxon>
        <taxon>Teleostei</taxon>
        <taxon>Neoteleostei</taxon>
        <taxon>Acanthomorphata</taxon>
        <taxon>Zeiogadaria</taxon>
        <taxon>Gadariae</taxon>
        <taxon>Gadiformes</taxon>
        <taxon>Muraenolepidoidei</taxon>
        <taxon>Muraenolepididae</taxon>
        <taxon>Muraenolepis</taxon>
    </lineage>
</organism>